<reference evidence="1" key="1">
    <citation type="submission" date="2019-07" db="EMBL/GenBank/DDBJ databases">
        <authorList>
            <person name="Weber M."/>
            <person name="Kostadinov I."/>
            <person name="Kostadinov D I."/>
        </authorList>
    </citation>
    <scope>NUCLEOTIDE SEQUENCE</scope>
    <source>
        <strain evidence="1">Gfbio:sag-sample-m06:053724c1-46a9-4a36-b237-ea2bf867836b</strain>
    </source>
</reference>
<name>A0A7D9H3T5_9GAMM</name>
<dbReference type="PROSITE" id="PS51257">
    <property type="entry name" value="PROKAR_LIPOPROTEIN"/>
    <property type="match status" value="1"/>
</dbReference>
<dbReference type="PANTHER" id="PTHR35889">
    <property type="entry name" value="CYCLOINULO-OLIGOSACCHARIDE FRUCTANOTRANSFERASE-RELATED"/>
    <property type="match status" value="1"/>
</dbReference>
<proteinExistence type="predicted"/>
<dbReference type="AlphaFoldDB" id="A0A7D9H3T5"/>
<dbReference type="PANTHER" id="PTHR35889:SF3">
    <property type="entry name" value="F-BOX DOMAIN-CONTAINING PROTEIN"/>
    <property type="match status" value="1"/>
</dbReference>
<protein>
    <submittedName>
        <fullName evidence="1">Uncharacterized protein</fullName>
    </submittedName>
</protein>
<evidence type="ECO:0000313" key="1">
    <source>
        <dbReference type="EMBL" id="VUX55710.1"/>
    </source>
</evidence>
<organism evidence="1">
    <name type="scientific">uncultured Woeseiaceae bacterium</name>
    <dbReference type="NCBI Taxonomy" id="1983305"/>
    <lineage>
        <taxon>Bacteria</taxon>
        <taxon>Pseudomonadati</taxon>
        <taxon>Pseudomonadota</taxon>
        <taxon>Gammaproteobacteria</taxon>
        <taxon>Woeseiales</taxon>
        <taxon>Woeseiaceae</taxon>
        <taxon>environmental samples</taxon>
    </lineage>
</organism>
<accession>A0A7D9H3T5</accession>
<sequence>MKNSLPGPLGSVLTIAFLTGFLAACDGGDGTGLPPAGPLGPNFSEIQANVFTLNCATTGCHFGAGAPQGLRLDAASSFALLVGVASTEESSVLRVVPGDPDNSYLVQKLEGTASSGQQMPLNAPALPQSTIDVIRQWISDGAIDDRLPATDPIRVTSLSPVPGSILNQFPTQIIAAFSREPDASTVNGTTFILEASGGDTTFGDGNEITVAAASITVPLANPQTAVFDLTGIPLADETYRVRLLGSGPSMILDLAANALDGEFTAAFPSGDGSEGGDFESVFTVMSPLIMGPTLDAIQAAVFGPTCSTAGCHSGGGAALPTIMNLTSAQASFDNLVNIASLQMPGAIRVLPGDPDNSYLIHKLEGTAAVGDRMPAGSPNPLDPAVIAEIRQWIADGALR</sequence>
<gene>
    <name evidence="1" type="ORF">JTBM06_V1_80034</name>
</gene>
<dbReference type="EMBL" id="LR633967">
    <property type="protein sequence ID" value="VUX55710.1"/>
    <property type="molecule type" value="Genomic_DNA"/>
</dbReference>